<organism evidence="9 10">
    <name type="scientific">Ferviditalea candida</name>
    <dbReference type="NCBI Taxonomy" id="3108399"/>
    <lineage>
        <taxon>Bacteria</taxon>
        <taxon>Bacillati</taxon>
        <taxon>Bacillota</taxon>
        <taxon>Bacilli</taxon>
        <taxon>Bacillales</taxon>
        <taxon>Paenibacillaceae</taxon>
        <taxon>Ferviditalea</taxon>
    </lineage>
</organism>
<dbReference type="CDD" id="cd06261">
    <property type="entry name" value="TM_PBP2"/>
    <property type="match status" value="1"/>
</dbReference>
<feature type="transmembrane region" description="Helical" evidence="7">
    <location>
        <begin position="101"/>
        <end position="126"/>
    </location>
</feature>
<evidence type="ECO:0000256" key="1">
    <source>
        <dbReference type="ARBA" id="ARBA00004651"/>
    </source>
</evidence>
<feature type="transmembrane region" description="Helical" evidence="7">
    <location>
        <begin position="138"/>
        <end position="158"/>
    </location>
</feature>
<dbReference type="Pfam" id="PF00528">
    <property type="entry name" value="BPD_transp_1"/>
    <property type="match status" value="1"/>
</dbReference>
<evidence type="ECO:0000256" key="2">
    <source>
        <dbReference type="ARBA" id="ARBA00022448"/>
    </source>
</evidence>
<dbReference type="PROSITE" id="PS50928">
    <property type="entry name" value="ABC_TM1"/>
    <property type="match status" value="1"/>
</dbReference>
<evidence type="ECO:0000256" key="6">
    <source>
        <dbReference type="ARBA" id="ARBA00023136"/>
    </source>
</evidence>
<dbReference type="RefSeq" id="WP_371753879.1">
    <property type="nucleotide sequence ID" value="NZ_JAYJLD010000010.1"/>
</dbReference>
<evidence type="ECO:0000256" key="7">
    <source>
        <dbReference type="RuleBase" id="RU363032"/>
    </source>
</evidence>
<dbReference type="Gene3D" id="1.10.3720.10">
    <property type="entry name" value="MetI-like"/>
    <property type="match status" value="1"/>
</dbReference>
<accession>A0ABU5ZJA9</accession>
<evidence type="ECO:0000313" key="9">
    <source>
        <dbReference type="EMBL" id="MEB3101761.1"/>
    </source>
</evidence>
<dbReference type="InterPro" id="IPR000515">
    <property type="entry name" value="MetI-like"/>
</dbReference>
<feature type="transmembrane region" description="Helical" evidence="7">
    <location>
        <begin position="265"/>
        <end position="287"/>
    </location>
</feature>
<dbReference type="SUPFAM" id="SSF161098">
    <property type="entry name" value="MetI-like"/>
    <property type="match status" value="1"/>
</dbReference>
<sequence length="302" mass="32243">MQKDAAIQVKGTAAPSRGFSNQGQWAKFWNGLRKDKLTVAGGLIVVIVGLVSLFAPLIAPYDPTVGEGSMRLMPPGTPGHLLGLDDQGRDILSRLIWGGRISLITALIPVLLTFGFSLVLGLIAGYSEKLGELIMRTLDVLFAFPMVLFAIAIAAVLGPGMLTIMISIVLVLIPYMTRVVYVATVTEKTKEYVEAARAMGATKPEIIFKEIMPNVISGLIVYSTTLIGVMIVFGAGLSFLGLGIQPPFADWGKMTGDGMKVLTQGAPHVATIPGLVILIVSTAFNWLGDGLRDALDPHKRTQ</sequence>
<dbReference type="PANTHER" id="PTHR43386:SF25">
    <property type="entry name" value="PEPTIDE ABC TRANSPORTER PERMEASE PROTEIN"/>
    <property type="match status" value="1"/>
</dbReference>
<dbReference type="InterPro" id="IPR025966">
    <property type="entry name" value="OppC_N"/>
</dbReference>
<keyword evidence="5 7" id="KW-1133">Transmembrane helix</keyword>
<keyword evidence="4 7" id="KW-0812">Transmembrane</keyword>
<keyword evidence="6 7" id="KW-0472">Membrane</keyword>
<proteinExistence type="inferred from homology"/>
<comment type="subcellular location">
    <subcellularLocation>
        <location evidence="1 7">Cell membrane</location>
        <topology evidence="1 7">Multi-pass membrane protein</topology>
    </subcellularLocation>
</comment>
<gene>
    <name evidence="9" type="ORF">VF724_08805</name>
</gene>
<feature type="transmembrane region" description="Helical" evidence="7">
    <location>
        <begin position="37"/>
        <end position="59"/>
    </location>
</feature>
<keyword evidence="10" id="KW-1185">Reference proteome</keyword>
<evidence type="ECO:0000259" key="8">
    <source>
        <dbReference type="PROSITE" id="PS50928"/>
    </source>
</evidence>
<dbReference type="Proteomes" id="UP001310386">
    <property type="component" value="Unassembled WGS sequence"/>
</dbReference>
<dbReference type="InterPro" id="IPR035906">
    <property type="entry name" value="MetI-like_sf"/>
</dbReference>
<feature type="transmembrane region" description="Helical" evidence="7">
    <location>
        <begin position="219"/>
        <end position="245"/>
    </location>
</feature>
<feature type="domain" description="ABC transmembrane type-1" evidence="8">
    <location>
        <begin position="103"/>
        <end position="288"/>
    </location>
</feature>
<dbReference type="PANTHER" id="PTHR43386">
    <property type="entry name" value="OLIGOPEPTIDE TRANSPORT SYSTEM PERMEASE PROTEIN APPC"/>
    <property type="match status" value="1"/>
</dbReference>
<feature type="transmembrane region" description="Helical" evidence="7">
    <location>
        <begin position="164"/>
        <end position="183"/>
    </location>
</feature>
<evidence type="ECO:0000313" key="10">
    <source>
        <dbReference type="Proteomes" id="UP001310386"/>
    </source>
</evidence>
<evidence type="ECO:0000256" key="4">
    <source>
        <dbReference type="ARBA" id="ARBA00022692"/>
    </source>
</evidence>
<evidence type="ECO:0000256" key="5">
    <source>
        <dbReference type="ARBA" id="ARBA00022989"/>
    </source>
</evidence>
<evidence type="ECO:0000256" key="3">
    <source>
        <dbReference type="ARBA" id="ARBA00022475"/>
    </source>
</evidence>
<reference evidence="9" key="1">
    <citation type="submission" date="2023-12" db="EMBL/GenBank/DDBJ databases">
        <title>Fervidustalea candida gen. nov., sp. nov., a novel member of the family Paenibacillaceae isolated from a geothermal area.</title>
        <authorList>
            <person name="Li W.-J."/>
            <person name="Jiao J.-Y."/>
            <person name="Chen Y."/>
        </authorList>
    </citation>
    <scope>NUCLEOTIDE SEQUENCE</scope>
    <source>
        <strain evidence="9">SYSU GA230002</strain>
    </source>
</reference>
<protein>
    <submittedName>
        <fullName evidence="9">ABC transporter permease</fullName>
    </submittedName>
</protein>
<name>A0ABU5ZJA9_9BACL</name>
<comment type="similarity">
    <text evidence="7">Belongs to the binding-protein-dependent transport system permease family.</text>
</comment>
<dbReference type="InterPro" id="IPR050366">
    <property type="entry name" value="BP-dependent_transpt_permease"/>
</dbReference>
<comment type="caution">
    <text evidence="9">The sequence shown here is derived from an EMBL/GenBank/DDBJ whole genome shotgun (WGS) entry which is preliminary data.</text>
</comment>
<dbReference type="Pfam" id="PF12911">
    <property type="entry name" value="OppC_N"/>
    <property type="match status" value="1"/>
</dbReference>
<keyword evidence="3" id="KW-1003">Cell membrane</keyword>
<dbReference type="EMBL" id="JAYJLD010000010">
    <property type="protein sequence ID" value="MEB3101761.1"/>
    <property type="molecule type" value="Genomic_DNA"/>
</dbReference>
<keyword evidence="2 7" id="KW-0813">Transport</keyword>